<dbReference type="EMBL" id="VSLA01000027">
    <property type="protein sequence ID" value="TYC84072.1"/>
    <property type="molecule type" value="Genomic_DNA"/>
</dbReference>
<dbReference type="PROSITE" id="PS51482">
    <property type="entry name" value="DEGV"/>
    <property type="match status" value="1"/>
</dbReference>
<dbReference type="PANTHER" id="PTHR33434">
    <property type="entry name" value="DEGV DOMAIN-CONTAINING PROTEIN DR_1986-RELATED"/>
    <property type="match status" value="1"/>
</dbReference>
<dbReference type="Proteomes" id="UP000322619">
    <property type="component" value="Unassembled WGS sequence"/>
</dbReference>
<dbReference type="Gene3D" id="3.30.1180.10">
    <property type="match status" value="1"/>
</dbReference>
<gene>
    <name evidence="3" type="ORF">FXB42_13910</name>
</gene>
<protein>
    <submittedName>
        <fullName evidence="3">DegV family protein</fullName>
    </submittedName>
</protein>
<evidence type="ECO:0000313" key="3">
    <source>
        <dbReference type="EMBL" id="TYC84072.1"/>
    </source>
</evidence>
<keyword evidence="2" id="KW-0446">Lipid-binding</keyword>
<organism evidence="3 4">
    <name type="scientific">Acetobacterium wieringae</name>
    <dbReference type="NCBI Taxonomy" id="52694"/>
    <lineage>
        <taxon>Bacteria</taxon>
        <taxon>Bacillati</taxon>
        <taxon>Bacillota</taxon>
        <taxon>Clostridia</taxon>
        <taxon>Eubacteriales</taxon>
        <taxon>Eubacteriaceae</taxon>
        <taxon>Acetobacterium</taxon>
    </lineage>
</organism>
<dbReference type="Gene3D" id="2.20.28.50">
    <property type="entry name" value="degv family protein"/>
    <property type="match status" value="1"/>
</dbReference>
<dbReference type="GO" id="GO:0008289">
    <property type="term" value="F:lipid binding"/>
    <property type="evidence" value="ECO:0007669"/>
    <property type="project" value="UniProtKB-KW"/>
</dbReference>
<evidence type="ECO:0000313" key="4">
    <source>
        <dbReference type="Proteomes" id="UP000322619"/>
    </source>
</evidence>
<dbReference type="Gene3D" id="3.40.50.10440">
    <property type="entry name" value="Dihydroxyacetone kinase, domain 1"/>
    <property type="match status" value="1"/>
</dbReference>
<dbReference type="Pfam" id="PF02645">
    <property type="entry name" value="DegV"/>
    <property type="match status" value="1"/>
</dbReference>
<dbReference type="InterPro" id="IPR043168">
    <property type="entry name" value="DegV_C"/>
</dbReference>
<dbReference type="AlphaFoldDB" id="A0A5D0WIK8"/>
<comment type="function">
    <text evidence="1">May bind long-chain fatty acids, such as palmitate, and may play a role in lipid transport or fatty acid metabolism.</text>
</comment>
<dbReference type="InterPro" id="IPR003797">
    <property type="entry name" value="DegV"/>
</dbReference>
<dbReference type="NCBIfam" id="TIGR00762">
    <property type="entry name" value="DegV"/>
    <property type="match status" value="1"/>
</dbReference>
<accession>A0A5D0WIK8</accession>
<dbReference type="InterPro" id="IPR050270">
    <property type="entry name" value="DegV_domain_contain"/>
</dbReference>
<dbReference type="SUPFAM" id="SSF82549">
    <property type="entry name" value="DAK1/DegV-like"/>
    <property type="match status" value="1"/>
</dbReference>
<proteinExistence type="predicted"/>
<evidence type="ECO:0000256" key="2">
    <source>
        <dbReference type="ARBA" id="ARBA00023121"/>
    </source>
</evidence>
<sequence length="290" mass="32566">MKPIIITDSNCDLSQEYLEYNNIISIPFRFQLNDKDYEDIHGQYITHQNFYHSLRLGDWATSTQINPYRFEKVFSKYVTLGYAIIYIGFSSGLSDTYNSALLAKKAILERHKSADISVIDTKGATSGQGLLVHSACNMLKQGRSKEDIVHWIEETKLNVNIWFTVDSLEHLKKGGRISPTSAALGSLIDVKPILMVNRNGKLVAVKKVRRRKKAIKTLAAEIKERIIEPHNQVIFINHGDCAEDAYLLKSIIHEQNNVKDVIVNFIGPVIGAHSGPGTLSAAFIGQPREM</sequence>
<comment type="caution">
    <text evidence="3">The sequence shown here is derived from an EMBL/GenBank/DDBJ whole genome shotgun (WGS) entry which is preliminary data.</text>
</comment>
<dbReference type="RefSeq" id="WP_148638278.1">
    <property type="nucleotide sequence ID" value="NZ_VSLA01000027.1"/>
</dbReference>
<evidence type="ECO:0000256" key="1">
    <source>
        <dbReference type="ARBA" id="ARBA00003238"/>
    </source>
</evidence>
<dbReference type="PANTHER" id="PTHR33434:SF3">
    <property type="entry name" value="DEGV DOMAIN-CONTAINING PROTEIN YITS"/>
    <property type="match status" value="1"/>
</dbReference>
<reference evidence="3 4" key="1">
    <citation type="submission" date="2019-08" db="EMBL/GenBank/DDBJ databases">
        <title>Isolation and enrichment of carboxydotrophic bacteria from anaerobic sludge for the production of bio-based chemicals from syngas.</title>
        <authorList>
            <person name="Antares A.L."/>
            <person name="Moreira J."/>
            <person name="Diender M."/>
            <person name="Parshina S.N."/>
            <person name="Stams A.J.M."/>
            <person name="Alves M."/>
            <person name="Alves J.I."/>
            <person name="Sousa D.Z."/>
        </authorList>
    </citation>
    <scope>NUCLEOTIDE SEQUENCE [LARGE SCALE GENOMIC DNA]</scope>
    <source>
        <strain evidence="3 4">JM</strain>
    </source>
</reference>
<name>A0A5D0WIK8_9FIRM</name>